<accession>A0A1V8M4T4</accession>
<keyword evidence="2" id="KW-0472">Membrane</keyword>
<evidence type="ECO:0000313" key="4">
    <source>
        <dbReference type="Proteomes" id="UP000191980"/>
    </source>
</evidence>
<dbReference type="GO" id="GO:0016020">
    <property type="term" value="C:membrane"/>
    <property type="evidence" value="ECO:0007669"/>
    <property type="project" value="InterPro"/>
</dbReference>
<dbReference type="InterPro" id="IPR003425">
    <property type="entry name" value="CCB3/YggT"/>
</dbReference>
<feature type="transmembrane region" description="Helical" evidence="2">
    <location>
        <begin position="94"/>
        <end position="121"/>
    </location>
</feature>
<feature type="transmembrane region" description="Helical" evidence="2">
    <location>
        <begin position="20"/>
        <end position="39"/>
    </location>
</feature>
<protein>
    <recommendedName>
        <fullName evidence="5">YggT family protein</fullName>
    </recommendedName>
</protein>
<keyword evidence="2" id="KW-1133">Transmembrane helix</keyword>
<dbReference type="AlphaFoldDB" id="A0A1V8M4T4"/>
<comment type="caution">
    <text evidence="3">The sequence shown here is derived from an EMBL/GenBank/DDBJ whole genome shotgun (WGS) entry which is preliminary data.</text>
</comment>
<dbReference type="RefSeq" id="WP_080521125.1">
    <property type="nucleotide sequence ID" value="NZ_LPUF01000001.1"/>
</dbReference>
<keyword evidence="2" id="KW-0812">Transmembrane</keyword>
<feature type="transmembrane region" description="Helical" evidence="2">
    <location>
        <begin position="60"/>
        <end position="82"/>
    </location>
</feature>
<gene>
    <name evidence="3" type="ORF">AU255_00895</name>
</gene>
<organism evidence="3 4">
    <name type="scientific">Methyloprofundus sedimenti</name>
    <dbReference type="NCBI Taxonomy" id="1420851"/>
    <lineage>
        <taxon>Bacteria</taxon>
        <taxon>Pseudomonadati</taxon>
        <taxon>Pseudomonadota</taxon>
        <taxon>Gammaproteobacteria</taxon>
        <taxon>Methylococcales</taxon>
        <taxon>Methylococcaceae</taxon>
        <taxon>Methyloprofundus</taxon>
    </lineage>
</organism>
<evidence type="ECO:0008006" key="5">
    <source>
        <dbReference type="Google" id="ProtNLM"/>
    </source>
</evidence>
<dbReference type="Proteomes" id="UP000191980">
    <property type="component" value="Unassembled WGS sequence"/>
</dbReference>
<keyword evidence="4" id="KW-1185">Reference proteome</keyword>
<comment type="similarity">
    <text evidence="1">Belongs to the YggT family.</text>
</comment>
<proteinExistence type="inferred from homology"/>
<dbReference type="OrthoDB" id="9806665at2"/>
<dbReference type="STRING" id="1420851.AU255_00895"/>
<evidence type="ECO:0000313" key="3">
    <source>
        <dbReference type="EMBL" id="OQK16496.1"/>
    </source>
</evidence>
<dbReference type="PANTHER" id="PTHR33219">
    <property type="entry name" value="YLMG HOMOLOG PROTEIN 2, CHLOROPLASTIC"/>
    <property type="match status" value="1"/>
</dbReference>
<reference evidence="3 4" key="1">
    <citation type="submission" date="2015-12" db="EMBL/GenBank/DDBJ databases">
        <authorList>
            <person name="Shamseldin A."/>
            <person name="Moawad H."/>
            <person name="Abd El-Rahim W.M."/>
            <person name="Sadowsky M.J."/>
        </authorList>
    </citation>
    <scope>NUCLEOTIDE SEQUENCE [LARGE SCALE GENOMIC DNA]</scope>
    <source>
        <strain evidence="3 4">WF1</strain>
    </source>
</reference>
<dbReference type="Pfam" id="PF02325">
    <property type="entry name" value="CCB3_YggT"/>
    <property type="match status" value="2"/>
</dbReference>
<evidence type="ECO:0000256" key="1">
    <source>
        <dbReference type="ARBA" id="ARBA00010894"/>
    </source>
</evidence>
<sequence>MGSTYVSDPIIFLMDTVFSFYILAVVLRFLLQWVGGDFYNPISQFLVKITHPPLRVLRRYIPAVGKIDTSSIVFVIALQMFSDLITLTLKGIPFSFAALILLSISQLISLVINVFVFAVFVRALLSWINPGSFNAASNLLYSITEPLLVSCRRVIPDIGGIDLSPLLVLVGLQLAKMLIIPPLQELITLVG</sequence>
<dbReference type="EMBL" id="LPUF01000001">
    <property type="protein sequence ID" value="OQK16496.1"/>
    <property type="molecule type" value="Genomic_DNA"/>
</dbReference>
<evidence type="ECO:0000256" key="2">
    <source>
        <dbReference type="SAM" id="Phobius"/>
    </source>
</evidence>
<name>A0A1V8M4T4_9GAMM</name>
<dbReference type="PANTHER" id="PTHR33219:SF14">
    <property type="entry name" value="PROTEIN COFACTOR ASSEMBLY OF COMPLEX C SUBUNIT B CCB3, CHLOROPLASTIC-RELATED"/>
    <property type="match status" value="1"/>
</dbReference>